<comment type="caution">
    <text evidence="1">The sequence shown here is derived from an EMBL/GenBank/DDBJ whole genome shotgun (WGS) entry which is preliminary data.</text>
</comment>
<sequence length="251" mass="28711">MARNRVEKIMITVMVLSFIFMEISVKAQRCGLSASQPPSQLHSNTPMYHPEKFKISDPTFSLQSSNQAEDHDSFATVTSGSESEGVTLKDSTQYQVFCQAPERVLERNNELKGEIARKIKEMDKLRAAIWYVLQHLTKEVDFLEQIPNTYVNNILAERNQLKDEVARRDMEIEKFKATIQKVLQDLSKVAEEIAHSSTKHEQQQPPPTPDRKVLGKRDRKESSSDLPQDNKKHKTDNPTPDTTMNERADAD</sequence>
<evidence type="ECO:0000313" key="1">
    <source>
        <dbReference type="EMBL" id="KAJ4702424.1"/>
    </source>
</evidence>
<dbReference type="EMBL" id="CM051406">
    <property type="protein sequence ID" value="KAJ4702424.1"/>
    <property type="molecule type" value="Genomic_DNA"/>
</dbReference>
<name>A0ACC1WVI9_MELAZ</name>
<organism evidence="1 2">
    <name type="scientific">Melia azedarach</name>
    <name type="common">Chinaberry tree</name>
    <dbReference type="NCBI Taxonomy" id="155640"/>
    <lineage>
        <taxon>Eukaryota</taxon>
        <taxon>Viridiplantae</taxon>
        <taxon>Streptophyta</taxon>
        <taxon>Embryophyta</taxon>
        <taxon>Tracheophyta</taxon>
        <taxon>Spermatophyta</taxon>
        <taxon>Magnoliopsida</taxon>
        <taxon>eudicotyledons</taxon>
        <taxon>Gunneridae</taxon>
        <taxon>Pentapetalae</taxon>
        <taxon>rosids</taxon>
        <taxon>malvids</taxon>
        <taxon>Sapindales</taxon>
        <taxon>Meliaceae</taxon>
        <taxon>Melia</taxon>
    </lineage>
</organism>
<gene>
    <name evidence="1" type="ORF">OWV82_022482</name>
</gene>
<dbReference type="Proteomes" id="UP001164539">
    <property type="component" value="Chromosome 13"/>
</dbReference>
<evidence type="ECO:0000313" key="2">
    <source>
        <dbReference type="Proteomes" id="UP001164539"/>
    </source>
</evidence>
<protein>
    <submittedName>
        <fullName evidence="1">Uncharacterized protein</fullName>
    </submittedName>
</protein>
<accession>A0ACC1WVI9</accession>
<proteinExistence type="predicted"/>
<reference evidence="1 2" key="1">
    <citation type="journal article" date="2023" name="Science">
        <title>Complex scaffold remodeling in plant triterpene biosynthesis.</title>
        <authorList>
            <person name="De La Pena R."/>
            <person name="Hodgson H."/>
            <person name="Liu J.C."/>
            <person name="Stephenson M.J."/>
            <person name="Martin A.C."/>
            <person name="Owen C."/>
            <person name="Harkess A."/>
            <person name="Leebens-Mack J."/>
            <person name="Jimenez L.E."/>
            <person name="Osbourn A."/>
            <person name="Sattely E.S."/>
        </authorList>
    </citation>
    <scope>NUCLEOTIDE SEQUENCE [LARGE SCALE GENOMIC DNA]</scope>
    <source>
        <strain evidence="2">cv. JPN11</strain>
        <tissue evidence="1">Leaf</tissue>
    </source>
</reference>
<keyword evidence="2" id="KW-1185">Reference proteome</keyword>